<protein>
    <submittedName>
        <fullName evidence="2">Uncharacterized protein</fullName>
    </submittedName>
</protein>
<evidence type="ECO:0000313" key="2">
    <source>
        <dbReference type="EMBL" id="KAJ1177662.1"/>
    </source>
</evidence>
<proteinExistence type="predicted"/>
<accession>A0AAV7TPN0</accession>
<keyword evidence="3" id="KW-1185">Reference proteome</keyword>
<evidence type="ECO:0000256" key="1">
    <source>
        <dbReference type="SAM" id="MobiDB-lite"/>
    </source>
</evidence>
<dbReference type="AlphaFoldDB" id="A0AAV7TPN0"/>
<organism evidence="2 3">
    <name type="scientific">Pleurodeles waltl</name>
    <name type="common">Iberian ribbed newt</name>
    <dbReference type="NCBI Taxonomy" id="8319"/>
    <lineage>
        <taxon>Eukaryota</taxon>
        <taxon>Metazoa</taxon>
        <taxon>Chordata</taxon>
        <taxon>Craniata</taxon>
        <taxon>Vertebrata</taxon>
        <taxon>Euteleostomi</taxon>
        <taxon>Amphibia</taxon>
        <taxon>Batrachia</taxon>
        <taxon>Caudata</taxon>
        <taxon>Salamandroidea</taxon>
        <taxon>Salamandridae</taxon>
        <taxon>Pleurodelinae</taxon>
        <taxon>Pleurodeles</taxon>
    </lineage>
</organism>
<sequence length="177" mass="19998">MKGEGRDQRAKKAQGPTSALVFALLELSDMEEEQDLRERKESVEDEVDGQFFSVNLPGKEYGKPTQAEHVHVTGAGDMHVPEAECEGLKTMQQWDEIRIKEADKGGNIVIMTTLAYEREMYAQLADQVCYERITRNPIFELTSTINKSLKDWFESSDRNDHKMSSSRGCFQGDGSDA</sequence>
<evidence type="ECO:0000313" key="3">
    <source>
        <dbReference type="Proteomes" id="UP001066276"/>
    </source>
</evidence>
<gene>
    <name evidence="2" type="ORF">NDU88_002914</name>
</gene>
<reference evidence="2" key="1">
    <citation type="journal article" date="2022" name="bioRxiv">
        <title>Sequencing and chromosome-scale assembly of the giantPleurodeles waltlgenome.</title>
        <authorList>
            <person name="Brown T."/>
            <person name="Elewa A."/>
            <person name="Iarovenko S."/>
            <person name="Subramanian E."/>
            <person name="Araus A.J."/>
            <person name="Petzold A."/>
            <person name="Susuki M."/>
            <person name="Suzuki K.-i.T."/>
            <person name="Hayashi T."/>
            <person name="Toyoda A."/>
            <person name="Oliveira C."/>
            <person name="Osipova E."/>
            <person name="Leigh N.D."/>
            <person name="Simon A."/>
            <person name="Yun M.H."/>
        </authorList>
    </citation>
    <scope>NUCLEOTIDE SEQUENCE</scope>
    <source>
        <strain evidence="2">20211129_DDA</strain>
        <tissue evidence="2">Liver</tissue>
    </source>
</reference>
<feature type="region of interest" description="Disordered" evidence="1">
    <location>
        <begin position="156"/>
        <end position="177"/>
    </location>
</feature>
<name>A0AAV7TPN0_PLEWA</name>
<dbReference type="Proteomes" id="UP001066276">
    <property type="component" value="Chromosome 3_2"/>
</dbReference>
<dbReference type="EMBL" id="JANPWB010000006">
    <property type="protein sequence ID" value="KAJ1177662.1"/>
    <property type="molecule type" value="Genomic_DNA"/>
</dbReference>
<comment type="caution">
    <text evidence="2">The sequence shown here is derived from an EMBL/GenBank/DDBJ whole genome shotgun (WGS) entry which is preliminary data.</text>
</comment>